<feature type="domain" description="Thiamine pyrophosphate enzyme N-terminal TPP-binding" evidence="3">
    <location>
        <begin position="9"/>
        <end position="124"/>
    </location>
</feature>
<name>A0A383E092_9ZZZZ</name>
<dbReference type="InterPro" id="IPR012001">
    <property type="entry name" value="Thiamin_PyroP_enz_TPP-bd_dom"/>
</dbReference>
<evidence type="ECO:0000256" key="2">
    <source>
        <dbReference type="ARBA" id="ARBA00007812"/>
    </source>
</evidence>
<dbReference type="InterPro" id="IPR029035">
    <property type="entry name" value="DHS-like_NAD/FAD-binding_dom"/>
</dbReference>
<dbReference type="PANTHER" id="PTHR18968:SF166">
    <property type="entry name" value="2-HYDROXYACYL-COA LYASE 2"/>
    <property type="match status" value="1"/>
</dbReference>
<evidence type="ECO:0000259" key="3">
    <source>
        <dbReference type="Pfam" id="PF02776"/>
    </source>
</evidence>
<dbReference type="PANTHER" id="PTHR18968">
    <property type="entry name" value="THIAMINE PYROPHOSPHATE ENZYMES"/>
    <property type="match status" value="1"/>
</dbReference>
<dbReference type="SUPFAM" id="SSF52518">
    <property type="entry name" value="Thiamin diphosphate-binding fold (THDP-binding)"/>
    <property type="match status" value="1"/>
</dbReference>
<dbReference type="Gene3D" id="3.40.50.970">
    <property type="match status" value="1"/>
</dbReference>
<dbReference type="GO" id="GO:0003984">
    <property type="term" value="F:acetolactate synthase activity"/>
    <property type="evidence" value="ECO:0007669"/>
    <property type="project" value="TreeGrafter"/>
</dbReference>
<protein>
    <recommendedName>
        <fullName evidence="3">Thiamine pyrophosphate enzyme N-terminal TPP-binding domain-containing protein</fullName>
    </recommendedName>
</protein>
<sequence>MSTAPNGISGSELLARQMREEGVEDLFYIMGGPIIEVAGFAADQGIRTIDCRHEQGASFAAHGYARVKRQPGVCLAASGPATTNLLTGMANAYLDCVPIIALGGSASLRAHDTDAFQEYDQLAMARPVTRWAGRVNHTDRLPEYFNMARRKAITGKPGPTYLDLPGEVLYGRVEQESVWFPKGGTPAPRPYPDESEIEKAIELLSKAERPVVIAGSG</sequence>
<dbReference type="GO" id="GO:0005948">
    <property type="term" value="C:acetolactate synthase complex"/>
    <property type="evidence" value="ECO:0007669"/>
    <property type="project" value="TreeGrafter"/>
</dbReference>
<proteinExistence type="inferred from homology"/>
<evidence type="ECO:0000313" key="4">
    <source>
        <dbReference type="EMBL" id="SVE49825.1"/>
    </source>
</evidence>
<reference evidence="4" key="1">
    <citation type="submission" date="2018-05" db="EMBL/GenBank/DDBJ databases">
        <authorList>
            <person name="Lanie J.A."/>
            <person name="Ng W.-L."/>
            <person name="Kazmierczak K.M."/>
            <person name="Andrzejewski T.M."/>
            <person name="Davidsen T.M."/>
            <person name="Wayne K.J."/>
            <person name="Tettelin H."/>
            <person name="Glass J.I."/>
            <person name="Rusch D."/>
            <person name="Podicherti R."/>
            <person name="Tsui H.-C.T."/>
            <person name="Winkler M.E."/>
        </authorList>
    </citation>
    <scope>NUCLEOTIDE SEQUENCE</scope>
</reference>
<dbReference type="CDD" id="cd07035">
    <property type="entry name" value="TPP_PYR_POX_like"/>
    <property type="match status" value="1"/>
</dbReference>
<dbReference type="GO" id="GO:0030976">
    <property type="term" value="F:thiamine pyrophosphate binding"/>
    <property type="evidence" value="ECO:0007669"/>
    <property type="project" value="InterPro"/>
</dbReference>
<dbReference type="GO" id="GO:0050660">
    <property type="term" value="F:flavin adenine dinucleotide binding"/>
    <property type="evidence" value="ECO:0007669"/>
    <property type="project" value="TreeGrafter"/>
</dbReference>
<gene>
    <name evidence="4" type="ORF">METZ01_LOCUS502679</name>
</gene>
<dbReference type="Pfam" id="PF02776">
    <property type="entry name" value="TPP_enzyme_N"/>
    <property type="match status" value="1"/>
</dbReference>
<dbReference type="GO" id="GO:0009099">
    <property type="term" value="P:L-valine biosynthetic process"/>
    <property type="evidence" value="ECO:0007669"/>
    <property type="project" value="TreeGrafter"/>
</dbReference>
<feature type="non-terminal residue" evidence="4">
    <location>
        <position position="217"/>
    </location>
</feature>
<dbReference type="AlphaFoldDB" id="A0A383E092"/>
<dbReference type="EMBL" id="UINC01221476">
    <property type="protein sequence ID" value="SVE49825.1"/>
    <property type="molecule type" value="Genomic_DNA"/>
</dbReference>
<dbReference type="FunFam" id="3.40.50.970:FF:000007">
    <property type="entry name" value="Acetolactate synthase"/>
    <property type="match status" value="1"/>
</dbReference>
<dbReference type="SUPFAM" id="SSF52467">
    <property type="entry name" value="DHS-like NAD/FAD-binding domain"/>
    <property type="match status" value="1"/>
</dbReference>
<evidence type="ECO:0000256" key="1">
    <source>
        <dbReference type="ARBA" id="ARBA00001964"/>
    </source>
</evidence>
<dbReference type="GO" id="GO:0009097">
    <property type="term" value="P:isoleucine biosynthetic process"/>
    <property type="evidence" value="ECO:0007669"/>
    <property type="project" value="TreeGrafter"/>
</dbReference>
<accession>A0A383E092</accession>
<organism evidence="4">
    <name type="scientific">marine metagenome</name>
    <dbReference type="NCBI Taxonomy" id="408172"/>
    <lineage>
        <taxon>unclassified sequences</taxon>
        <taxon>metagenomes</taxon>
        <taxon>ecological metagenomes</taxon>
    </lineage>
</organism>
<dbReference type="InterPro" id="IPR029061">
    <property type="entry name" value="THDP-binding"/>
</dbReference>
<comment type="cofactor">
    <cofactor evidence="1">
        <name>thiamine diphosphate</name>
        <dbReference type="ChEBI" id="CHEBI:58937"/>
    </cofactor>
</comment>
<comment type="similarity">
    <text evidence="2">Belongs to the TPP enzyme family.</text>
</comment>
<dbReference type="InterPro" id="IPR045229">
    <property type="entry name" value="TPP_enz"/>
</dbReference>